<sequence length="390" mass="43376">MNSIFILSFFILIFTFILLKLLNIKKNYIFCFIITIFIILFVSNIETSITAAMEGCKLCFKAIIPTVFSFSLICNLLISYDGISIYSKILGPLICKPLNLSENCSFPIVASMLCGYPLGAKYTSDIYELGYINKSEYSRLINIASNAGPIFLIGAVGAALLGSPRYGYFLLISNYISMFFIAFITKKKSFSYNTLKKKTSNNSNINFGLAIDEGIKNAINTTLSVCGYVVIFSVVISILKNTSFVYNFFNYIEKFFNIPKNVLYGTFLGSIELTNGCNIIASSNITIHLKLAIISFFASFAGLSAIAQTSSFISKNNISIVKYILLKFIQGIFSFALSFILSKLIFKTIETSPTVLSTNLFNNIFLYSIPIVILLLTTLIIKILSNRINS</sequence>
<protein>
    <submittedName>
        <fullName evidence="2">Sporulation integral membrane protein YlbJ</fullName>
    </submittedName>
</protein>
<proteinExistence type="predicted"/>
<dbReference type="RefSeq" id="WP_209795288.1">
    <property type="nucleotide sequence ID" value="NZ_JAGGJZ010000001.1"/>
</dbReference>
<feature type="transmembrane region" description="Helical" evidence="1">
    <location>
        <begin position="166"/>
        <end position="185"/>
    </location>
</feature>
<reference evidence="2 3" key="1">
    <citation type="submission" date="2021-03" db="EMBL/GenBank/DDBJ databases">
        <title>Genomic Encyclopedia of Type Strains, Phase IV (KMG-IV): sequencing the most valuable type-strain genomes for metagenomic binning, comparative biology and taxonomic classification.</title>
        <authorList>
            <person name="Goeker M."/>
        </authorList>
    </citation>
    <scope>NUCLEOTIDE SEQUENCE [LARGE SCALE GENOMIC DNA]</scope>
    <source>
        <strain evidence="2 3">DSM 3984</strain>
    </source>
</reference>
<feature type="transmembrane region" description="Helical" evidence="1">
    <location>
        <begin position="62"/>
        <end position="80"/>
    </location>
</feature>
<keyword evidence="1" id="KW-1133">Transmembrane helix</keyword>
<evidence type="ECO:0000256" key="1">
    <source>
        <dbReference type="SAM" id="Phobius"/>
    </source>
</evidence>
<feature type="transmembrane region" description="Helical" evidence="1">
    <location>
        <begin position="218"/>
        <end position="239"/>
    </location>
</feature>
<keyword evidence="1" id="KW-0472">Membrane</keyword>
<gene>
    <name evidence="2" type="ORF">J2Z53_000128</name>
</gene>
<accession>A0ABS4EX23</accession>
<evidence type="ECO:0000313" key="3">
    <source>
        <dbReference type="Proteomes" id="UP000783390"/>
    </source>
</evidence>
<feature type="transmembrane region" description="Helical" evidence="1">
    <location>
        <begin position="365"/>
        <end position="384"/>
    </location>
</feature>
<keyword evidence="3" id="KW-1185">Reference proteome</keyword>
<name>A0ABS4EX23_9CLOT</name>
<organism evidence="2 3">
    <name type="scientific">Clostridium moniliforme</name>
    <dbReference type="NCBI Taxonomy" id="39489"/>
    <lineage>
        <taxon>Bacteria</taxon>
        <taxon>Bacillati</taxon>
        <taxon>Bacillota</taxon>
        <taxon>Clostridia</taxon>
        <taxon>Eubacteriales</taxon>
        <taxon>Clostridiaceae</taxon>
        <taxon>Clostridium</taxon>
    </lineage>
</organism>
<feature type="transmembrane region" description="Helical" evidence="1">
    <location>
        <begin position="291"/>
        <end position="313"/>
    </location>
</feature>
<comment type="caution">
    <text evidence="2">The sequence shown here is derived from an EMBL/GenBank/DDBJ whole genome shotgun (WGS) entry which is preliminary data.</text>
</comment>
<feature type="transmembrane region" description="Helical" evidence="1">
    <location>
        <begin position="6"/>
        <end position="22"/>
    </location>
</feature>
<evidence type="ECO:0000313" key="2">
    <source>
        <dbReference type="EMBL" id="MBP1888549.1"/>
    </source>
</evidence>
<dbReference type="Proteomes" id="UP000783390">
    <property type="component" value="Unassembled WGS sequence"/>
</dbReference>
<dbReference type="NCBIfam" id="TIGR02871">
    <property type="entry name" value="spore_ylbJ"/>
    <property type="match status" value="1"/>
</dbReference>
<dbReference type="EMBL" id="JAGGJZ010000001">
    <property type="protein sequence ID" value="MBP1888549.1"/>
    <property type="molecule type" value="Genomic_DNA"/>
</dbReference>
<feature type="transmembrane region" description="Helical" evidence="1">
    <location>
        <begin position="29"/>
        <end position="50"/>
    </location>
</feature>
<feature type="transmembrane region" description="Helical" evidence="1">
    <location>
        <begin position="140"/>
        <end position="160"/>
    </location>
</feature>
<keyword evidence="1" id="KW-0812">Transmembrane</keyword>
<feature type="transmembrane region" description="Helical" evidence="1">
    <location>
        <begin position="325"/>
        <end position="345"/>
    </location>
</feature>
<dbReference type="InterPro" id="IPR014226">
    <property type="entry name" value="Spore_IM_YlbJ"/>
</dbReference>